<dbReference type="SMART" id="SM00028">
    <property type="entry name" value="TPR"/>
    <property type="match status" value="4"/>
</dbReference>
<dbReference type="Gene3D" id="1.25.40.10">
    <property type="entry name" value="Tetratricopeptide repeat domain"/>
    <property type="match status" value="2"/>
</dbReference>
<dbReference type="InterPro" id="IPR011990">
    <property type="entry name" value="TPR-like_helical_dom_sf"/>
</dbReference>
<feature type="region of interest" description="Disordered" evidence="4">
    <location>
        <begin position="148"/>
        <end position="171"/>
    </location>
</feature>
<keyword evidence="5" id="KW-0472">Membrane</keyword>
<protein>
    <submittedName>
        <fullName evidence="6">Tetratricopeptide repeat protein</fullName>
    </submittedName>
</protein>
<reference evidence="6 7" key="1">
    <citation type="submission" date="2022-01" db="EMBL/GenBank/DDBJ databases">
        <title>Dethiosulfovibrio faecalis sp. nov., a novel proteolytic, non-sulfur-reducing bacterium isolated from a marine aquaculture solid waste bioreactor.</title>
        <authorList>
            <person name="Grabowski S."/>
            <person name="Apolinario E."/>
            <person name="Schneider N."/>
            <person name="Marshall C.W."/>
            <person name="Sowers K.R."/>
        </authorList>
    </citation>
    <scope>NUCLEOTIDE SEQUENCE [LARGE SCALE GENOMIC DNA]</scope>
    <source>
        <strain evidence="6 7">DSM 12537</strain>
    </source>
</reference>
<dbReference type="EMBL" id="JAKGUD010000001">
    <property type="protein sequence ID" value="MCF4141407.1"/>
    <property type="molecule type" value="Genomic_DNA"/>
</dbReference>
<keyword evidence="1" id="KW-0677">Repeat</keyword>
<keyword evidence="2 3" id="KW-0802">TPR repeat</keyword>
<feature type="repeat" description="TPR" evidence="3">
    <location>
        <begin position="268"/>
        <end position="301"/>
    </location>
</feature>
<dbReference type="PANTHER" id="PTHR44943">
    <property type="entry name" value="CELLULOSE SYNTHASE OPERON PROTEIN C"/>
    <property type="match status" value="1"/>
</dbReference>
<dbReference type="PANTHER" id="PTHR44943:SF8">
    <property type="entry name" value="TPR REPEAT-CONTAINING PROTEIN MJ0263"/>
    <property type="match status" value="1"/>
</dbReference>
<keyword evidence="7" id="KW-1185">Reference proteome</keyword>
<proteinExistence type="predicted"/>
<evidence type="ECO:0000256" key="1">
    <source>
        <dbReference type="ARBA" id="ARBA00022737"/>
    </source>
</evidence>
<dbReference type="RefSeq" id="WP_236097787.1">
    <property type="nucleotide sequence ID" value="NZ_JAKGUD010000001.1"/>
</dbReference>
<dbReference type="Pfam" id="PF13432">
    <property type="entry name" value="TPR_16"/>
    <property type="match status" value="1"/>
</dbReference>
<dbReference type="Pfam" id="PF13181">
    <property type="entry name" value="TPR_8"/>
    <property type="match status" value="2"/>
</dbReference>
<evidence type="ECO:0000256" key="4">
    <source>
        <dbReference type="SAM" id="MobiDB-lite"/>
    </source>
</evidence>
<comment type="caution">
    <text evidence="6">The sequence shown here is derived from an EMBL/GenBank/DDBJ whole genome shotgun (WGS) entry which is preliminary data.</text>
</comment>
<feature type="transmembrane region" description="Helical" evidence="5">
    <location>
        <begin position="177"/>
        <end position="197"/>
    </location>
</feature>
<dbReference type="InterPro" id="IPR051685">
    <property type="entry name" value="Ycf3/AcsC/BcsC/TPR_MFPF"/>
</dbReference>
<keyword evidence="5" id="KW-1133">Transmembrane helix</keyword>
<feature type="repeat" description="TPR" evidence="3">
    <location>
        <begin position="234"/>
        <end position="267"/>
    </location>
</feature>
<feature type="repeat" description="TPR" evidence="3">
    <location>
        <begin position="479"/>
        <end position="512"/>
    </location>
</feature>
<evidence type="ECO:0000256" key="3">
    <source>
        <dbReference type="PROSITE-ProRule" id="PRU00339"/>
    </source>
</evidence>
<feature type="region of interest" description="Disordered" evidence="4">
    <location>
        <begin position="17"/>
        <end position="121"/>
    </location>
</feature>
<evidence type="ECO:0000256" key="2">
    <source>
        <dbReference type="ARBA" id="ARBA00022803"/>
    </source>
</evidence>
<feature type="compositionally biased region" description="Acidic residues" evidence="4">
    <location>
        <begin position="96"/>
        <end position="109"/>
    </location>
</feature>
<sequence length="687" mass="75710">MEKNLEAWIREPRKKLDPDAMGFPVVSSDVDDDIPEKSKEGFSSPLDFIKKSGVPAHSTEEIPPENSLDSLGSAVFTESGISGSVETPPSPSMEKVDEEPESYLEEEPGEPQSTTSLEASTLSHMEEGAIRDMEDRVLFDEDPVFISKVISDEEEDPEGSKSNLPEKEKKSSSRRRSILLSSLALVGGGVLLVWNLIETPTRILEEADRMYSSGEFEKAVSLYEKVEMERSLPLQSLLKKGEALLTAERYAEALDSFYGALALSPESPDIHRKIGSILSHLGSSAQAEKSYRETLRLDPGDNETRLELARVLLDISQPLDVLRLIDEAPIQISGDDVNSLRSEALDLLLPVSDVEDVLSEDVSGDLSVSPDESVAVSIDKLSEDSVVLTVEVPIEIVEEKISEDQKEKTQPIKAEKAVGYKVASDPKEVKRVVREETKKTEMSGPSPEERHFMVLLSSSRRIGAQDSDMLRRLTDKRDISSLFRLGKAYNTAGRFREALLFLEKGLLLDDKDSRLLLEAAYSCSSIGRDQDAMAMVQHLLTKRSGASLKGDPPSVLVYRSRNNWNIGWNGGDSTVKDATLYAEDEGVSIPGMIAPKIGLDMYDPLKKAIKLNPGGKELYIDFMALTVKITPSLSSRILKASAMAMEAHGLFVSGRKDEALVLIDTVEELAPSVAFWKELRDSFSTKI</sequence>
<dbReference type="InterPro" id="IPR019734">
    <property type="entry name" value="TPR_rpt"/>
</dbReference>
<feature type="compositionally biased region" description="Polar residues" evidence="4">
    <location>
        <begin position="112"/>
        <end position="121"/>
    </location>
</feature>
<organism evidence="6 7">
    <name type="scientific">Dethiosulfovibrio marinus</name>
    <dbReference type="NCBI Taxonomy" id="133532"/>
    <lineage>
        <taxon>Bacteria</taxon>
        <taxon>Thermotogati</taxon>
        <taxon>Synergistota</taxon>
        <taxon>Synergistia</taxon>
        <taxon>Synergistales</taxon>
        <taxon>Dethiosulfovibrionaceae</taxon>
        <taxon>Dethiosulfovibrio</taxon>
    </lineage>
</organism>
<evidence type="ECO:0000313" key="7">
    <source>
        <dbReference type="Proteomes" id="UP001200430"/>
    </source>
</evidence>
<evidence type="ECO:0000256" key="5">
    <source>
        <dbReference type="SAM" id="Phobius"/>
    </source>
</evidence>
<evidence type="ECO:0000313" key="6">
    <source>
        <dbReference type="EMBL" id="MCF4141407.1"/>
    </source>
</evidence>
<accession>A0ABS9EMJ4</accession>
<dbReference type="PROSITE" id="PS50005">
    <property type="entry name" value="TPR"/>
    <property type="match status" value="3"/>
</dbReference>
<dbReference type="Proteomes" id="UP001200430">
    <property type="component" value="Unassembled WGS sequence"/>
</dbReference>
<name>A0ABS9EMJ4_9BACT</name>
<dbReference type="SUPFAM" id="SSF48452">
    <property type="entry name" value="TPR-like"/>
    <property type="match status" value="2"/>
</dbReference>
<keyword evidence="5" id="KW-0812">Transmembrane</keyword>
<gene>
    <name evidence="6" type="ORF">L2W38_01055</name>
</gene>